<evidence type="ECO:0000256" key="8">
    <source>
        <dbReference type="SAM" id="MobiDB-lite"/>
    </source>
</evidence>
<evidence type="ECO:0000256" key="3">
    <source>
        <dbReference type="ARBA" id="ARBA00022989"/>
    </source>
</evidence>
<evidence type="ECO:0000259" key="10">
    <source>
        <dbReference type="PROSITE" id="PS50262"/>
    </source>
</evidence>
<evidence type="ECO:0000256" key="2">
    <source>
        <dbReference type="ARBA" id="ARBA00022692"/>
    </source>
</evidence>
<proteinExistence type="predicted"/>
<dbReference type="GO" id="GO:0005886">
    <property type="term" value="C:plasma membrane"/>
    <property type="evidence" value="ECO:0007669"/>
    <property type="project" value="TreeGrafter"/>
</dbReference>
<keyword evidence="4" id="KW-0297">G-protein coupled receptor</keyword>
<evidence type="ECO:0000256" key="5">
    <source>
        <dbReference type="ARBA" id="ARBA00023136"/>
    </source>
</evidence>
<dbReference type="Gene3D" id="1.20.1070.10">
    <property type="entry name" value="Rhodopsin 7-helix transmembrane proteins"/>
    <property type="match status" value="1"/>
</dbReference>
<keyword evidence="6" id="KW-0675">Receptor</keyword>
<keyword evidence="5 9" id="KW-0472">Membrane</keyword>
<evidence type="ECO:0000256" key="9">
    <source>
        <dbReference type="SAM" id="Phobius"/>
    </source>
</evidence>
<dbReference type="PANTHER" id="PTHR24238:SF57">
    <property type="entry name" value="G-PROTEIN COUPLED RECEPTOR 83"/>
    <property type="match status" value="1"/>
</dbReference>
<keyword evidence="3 9" id="KW-1133">Transmembrane helix</keyword>
<evidence type="ECO:0000313" key="11">
    <source>
        <dbReference type="EMBL" id="RNA17508.1"/>
    </source>
</evidence>
<feature type="transmembrane region" description="Helical" evidence="9">
    <location>
        <begin position="157"/>
        <end position="178"/>
    </location>
</feature>
<keyword evidence="7" id="KW-0807">Transducer</keyword>
<comment type="caution">
    <text evidence="11">The sequence shown here is derived from an EMBL/GenBank/DDBJ whole genome shotgun (WGS) entry which is preliminary data.</text>
</comment>
<evidence type="ECO:0000256" key="6">
    <source>
        <dbReference type="ARBA" id="ARBA00023170"/>
    </source>
</evidence>
<dbReference type="PROSITE" id="PS50262">
    <property type="entry name" value="G_PROTEIN_RECEP_F1_2"/>
    <property type="match status" value="1"/>
</dbReference>
<evidence type="ECO:0000313" key="12">
    <source>
        <dbReference type="Proteomes" id="UP000276133"/>
    </source>
</evidence>
<feature type="transmembrane region" description="Helical" evidence="9">
    <location>
        <begin position="227"/>
        <end position="248"/>
    </location>
</feature>
<dbReference type="PANTHER" id="PTHR24238">
    <property type="entry name" value="G-PROTEIN COUPLED RECEPTOR"/>
    <property type="match status" value="1"/>
</dbReference>
<dbReference type="EMBL" id="REGN01004442">
    <property type="protein sequence ID" value="RNA17508.1"/>
    <property type="molecule type" value="Genomic_DNA"/>
</dbReference>
<keyword evidence="2 9" id="KW-0812">Transmembrane</keyword>
<dbReference type="AlphaFoldDB" id="A0A3M7R2N3"/>
<dbReference type="SUPFAM" id="SSF81321">
    <property type="entry name" value="Family A G protein-coupled receptor-like"/>
    <property type="match status" value="1"/>
</dbReference>
<comment type="subcellular location">
    <subcellularLocation>
        <location evidence="1">Membrane</location>
        <topology evidence="1">Multi-pass membrane protein</topology>
    </subcellularLocation>
</comment>
<name>A0A3M7R2N3_BRAPC</name>
<dbReference type="OrthoDB" id="10538821at2759"/>
<reference evidence="11 12" key="1">
    <citation type="journal article" date="2018" name="Sci. Rep.">
        <title>Genomic signatures of local adaptation to the degree of environmental predictability in rotifers.</title>
        <authorList>
            <person name="Franch-Gras L."/>
            <person name="Hahn C."/>
            <person name="Garcia-Roger E.M."/>
            <person name="Carmona M.J."/>
            <person name="Serra M."/>
            <person name="Gomez A."/>
        </authorList>
    </citation>
    <scope>NUCLEOTIDE SEQUENCE [LARGE SCALE GENOMIC DNA]</scope>
    <source>
        <strain evidence="11">HYR1</strain>
    </source>
</reference>
<dbReference type="GO" id="GO:0008188">
    <property type="term" value="F:neuropeptide receptor activity"/>
    <property type="evidence" value="ECO:0007669"/>
    <property type="project" value="TreeGrafter"/>
</dbReference>
<organism evidence="11 12">
    <name type="scientific">Brachionus plicatilis</name>
    <name type="common">Marine rotifer</name>
    <name type="synonym">Brachionus muelleri</name>
    <dbReference type="NCBI Taxonomy" id="10195"/>
    <lineage>
        <taxon>Eukaryota</taxon>
        <taxon>Metazoa</taxon>
        <taxon>Spiralia</taxon>
        <taxon>Gnathifera</taxon>
        <taxon>Rotifera</taxon>
        <taxon>Eurotatoria</taxon>
        <taxon>Monogononta</taxon>
        <taxon>Pseudotrocha</taxon>
        <taxon>Ploima</taxon>
        <taxon>Brachionidae</taxon>
        <taxon>Brachionus</taxon>
    </lineage>
</organism>
<dbReference type="InterPro" id="IPR017452">
    <property type="entry name" value="GPCR_Rhodpsn_7TM"/>
</dbReference>
<accession>A0A3M7R2N3</accession>
<sequence length="481" mass="56331">MTPLGKQGCSMQNFNNSLVKESVRIESSKQCCFGRCNFHFVRIDSSINRNLSLEKLLKNKMMNKTDSYCLKRSPLQKKLKISSIFFVSVALVKLQIIDTEKDKYILNDQKVISNDFICKWFHFMSRFSTHMSVYLVLLIQFQRFLTIRNKLTGLNLLLYNHALSYFICVALILVVFIIDEFYLFDNYFITIVYCPLTFIYSCVVNDKFKLLQTVRFDTNIYHHIHTAVYNIFPLVICVILTVAIFIEMRKRQKCAEKRQRMISTGSNSVNSSTTREKSFKRKRLSSTNSSYSPNRNFSRIIRRPQKTVIISKMNVIFFYQSDVSYACIVITFIQILSTFPSNMLSYLTEFDSGTIEKVANIVGHSNNLSENETLTNEAKSLFKEFKQTFTFFRESVQILPKLKEKVTSNEYKMFDESLNNFSGLLKQKLNIFTNLFSQFFHLSLCIQILVLKKNQIIDEHCKRSIHKLFFKNNNFSVNITT</sequence>
<evidence type="ECO:0000256" key="1">
    <source>
        <dbReference type="ARBA" id="ARBA00004141"/>
    </source>
</evidence>
<evidence type="ECO:0000256" key="4">
    <source>
        <dbReference type="ARBA" id="ARBA00023040"/>
    </source>
</evidence>
<gene>
    <name evidence="11" type="ORF">BpHYR1_002203</name>
</gene>
<dbReference type="Proteomes" id="UP000276133">
    <property type="component" value="Unassembled WGS sequence"/>
</dbReference>
<protein>
    <recommendedName>
        <fullName evidence="10">G-protein coupled receptors family 1 profile domain-containing protein</fullName>
    </recommendedName>
</protein>
<feature type="region of interest" description="Disordered" evidence="8">
    <location>
        <begin position="265"/>
        <end position="293"/>
    </location>
</feature>
<feature type="domain" description="G-protein coupled receptors family 1 profile" evidence="10">
    <location>
        <begin position="48"/>
        <end position="264"/>
    </location>
</feature>
<evidence type="ECO:0000256" key="7">
    <source>
        <dbReference type="ARBA" id="ARBA00023224"/>
    </source>
</evidence>
<keyword evidence="12" id="KW-1185">Reference proteome</keyword>